<keyword evidence="5 9" id="KW-0378">Hydrolase</keyword>
<name>A0A8K0SLE3_9HYPO</name>
<dbReference type="Pfam" id="PF00295">
    <property type="entry name" value="Glyco_hydro_28"/>
    <property type="match status" value="1"/>
</dbReference>
<dbReference type="GO" id="GO:0005576">
    <property type="term" value="C:extracellular region"/>
    <property type="evidence" value="ECO:0007669"/>
    <property type="project" value="UniProtKB-SubCell"/>
</dbReference>
<proteinExistence type="inferred from homology"/>
<accession>A0A8K0SLE3</accession>
<dbReference type="InterPro" id="IPR011050">
    <property type="entry name" value="Pectin_lyase_fold/virulence"/>
</dbReference>
<dbReference type="InterPro" id="IPR000743">
    <property type="entry name" value="Glyco_hydro_28"/>
</dbReference>
<dbReference type="Proteomes" id="UP000813444">
    <property type="component" value="Unassembled WGS sequence"/>
</dbReference>
<dbReference type="Gene3D" id="2.160.20.10">
    <property type="entry name" value="Single-stranded right-handed beta-helix, Pectin lyase-like"/>
    <property type="match status" value="1"/>
</dbReference>
<keyword evidence="3" id="KW-0964">Secreted</keyword>
<evidence type="ECO:0000256" key="7">
    <source>
        <dbReference type="ARBA" id="ARBA00023295"/>
    </source>
</evidence>
<sequence>MNAVIALLGAAAVAAIGPQLPLSPHTPAHRDSIPAPDVPSLEHWESLAASDGRRLCVIDPNPQGGNDGPAIERALTGDCRTNSLVVLAGDVYHIETPMNTTTLDNVIIHQYGRLLWSPDIDYWLTVTMPVEFQNQSTVWYFGGDNILWDGHGFGTLDGNGQVWYDWAHGRGNLPHRPMNINYRGFNNSIVRNMRYVQSQMWTMAVTYSRNLLFSDIYVNNTSSSEHNTLNTDGVDTVYSDNITFNRWTVTNGDDHIALKGNSSNIFVYDSVFYDGQGVAIGSMGQFDGKWEYIENFYARNITLYNTAHVSYLKTWSGDAKGYPPNGGGGGRGHARNIVMEDIKIYGSRQRPFFSWQCEHYEGDMGKNCNSSEFKMSDVVWRNVSGTAKLSVDHVGHFQCSAAAGGCNNFTVENIEIRREGKEELFENWYCENVFENNGFTCFG</sequence>
<dbReference type="GO" id="GO:0004650">
    <property type="term" value="F:polygalacturonase activity"/>
    <property type="evidence" value="ECO:0007669"/>
    <property type="project" value="InterPro"/>
</dbReference>
<dbReference type="AlphaFoldDB" id="A0A8K0SLE3"/>
<evidence type="ECO:0000256" key="4">
    <source>
        <dbReference type="ARBA" id="ARBA00022729"/>
    </source>
</evidence>
<evidence type="ECO:0000256" key="3">
    <source>
        <dbReference type="ARBA" id="ARBA00022525"/>
    </source>
</evidence>
<dbReference type="SUPFAM" id="SSF51126">
    <property type="entry name" value="Pectin lyase-like"/>
    <property type="match status" value="1"/>
</dbReference>
<evidence type="ECO:0000256" key="10">
    <source>
        <dbReference type="SAM" id="SignalP"/>
    </source>
</evidence>
<comment type="similarity">
    <text evidence="2 9">Belongs to the glycosyl hydrolase 28 family.</text>
</comment>
<protein>
    <submittedName>
        <fullName evidence="11">Exo-rhamnogalacturonase B</fullName>
    </submittedName>
</protein>
<organism evidence="11 12">
    <name type="scientific">Stachybotrys elegans</name>
    <dbReference type="NCBI Taxonomy" id="80388"/>
    <lineage>
        <taxon>Eukaryota</taxon>
        <taxon>Fungi</taxon>
        <taxon>Dikarya</taxon>
        <taxon>Ascomycota</taxon>
        <taxon>Pezizomycotina</taxon>
        <taxon>Sordariomycetes</taxon>
        <taxon>Hypocreomycetidae</taxon>
        <taxon>Hypocreales</taxon>
        <taxon>Stachybotryaceae</taxon>
        <taxon>Stachybotrys</taxon>
    </lineage>
</organism>
<dbReference type="InterPro" id="IPR012334">
    <property type="entry name" value="Pectin_lyas_fold"/>
</dbReference>
<dbReference type="PANTHER" id="PTHR31736">
    <property type="match status" value="1"/>
</dbReference>
<comment type="subcellular location">
    <subcellularLocation>
        <location evidence="1">Secreted</location>
    </subcellularLocation>
</comment>
<dbReference type="GO" id="GO:0005975">
    <property type="term" value="P:carbohydrate metabolic process"/>
    <property type="evidence" value="ECO:0007669"/>
    <property type="project" value="InterPro"/>
</dbReference>
<keyword evidence="6" id="KW-0325">Glycoprotein</keyword>
<comment type="caution">
    <text evidence="11">The sequence shown here is derived from an EMBL/GenBank/DDBJ whole genome shotgun (WGS) entry which is preliminary data.</text>
</comment>
<evidence type="ECO:0000256" key="2">
    <source>
        <dbReference type="ARBA" id="ARBA00008834"/>
    </source>
</evidence>
<dbReference type="OrthoDB" id="187139at2759"/>
<feature type="signal peptide" evidence="10">
    <location>
        <begin position="1"/>
        <end position="15"/>
    </location>
</feature>
<keyword evidence="8" id="KW-0961">Cell wall biogenesis/degradation</keyword>
<reference evidence="11" key="1">
    <citation type="journal article" date="2021" name="Nat. Commun.">
        <title>Genetic determinants of endophytism in the Arabidopsis root mycobiome.</title>
        <authorList>
            <person name="Mesny F."/>
            <person name="Miyauchi S."/>
            <person name="Thiergart T."/>
            <person name="Pickel B."/>
            <person name="Atanasova L."/>
            <person name="Karlsson M."/>
            <person name="Huettel B."/>
            <person name="Barry K.W."/>
            <person name="Haridas S."/>
            <person name="Chen C."/>
            <person name="Bauer D."/>
            <person name="Andreopoulos W."/>
            <person name="Pangilinan J."/>
            <person name="LaButti K."/>
            <person name="Riley R."/>
            <person name="Lipzen A."/>
            <person name="Clum A."/>
            <person name="Drula E."/>
            <person name="Henrissat B."/>
            <person name="Kohler A."/>
            <person name="Grigoriev I.V."/>
            <person name="Martin F.M."/>
            <person name="Hacquard S."/>
        </authorList>
    </citation>
    <scope>NUCLEOTIDE SEQUENCE</scope>
    <source>
        <strain evidence="11">MPI-CAGE-CH-0235</strain>
    </source>
</reference>
<keyword evidence="7 9" id="KW-0326">Glycosidase</keyword>
<evidence type="ECO:0000256" key="9">
    <source>
        <dbReference type="RuleBase" id="RU361169"/>
    </source>
</evidence>
<evidence type="ECO:0000256" key="8">
    <source>
        <dbReference type="ARBA" id="ARBA00023316"/>
    </source>
</evidence>
<dbReference type="PANTHER" id="PTHR31736:SF8">
    <property type="entry name" value="PUTATIVE (AFU_ORTHOLOGUE AFUA_7G06410)-RELATED"/>
    <property type="match status" value="1"/>
</dbReference>
<keyword evidence="12" id="KW-1185">Reference proteome</keyword>
<gene>
    <name evidence="11" type="ORF">B0I35DRAFT_357305</name>
</gene>
<evidence type="ECO:0000256" key="6">
    <source>
        <dbReference type="ARBA" id="ARBA00023180"/>
    </source>
</evidence>
<dbReference type="EMBL" id="JAGPNK010000011">
    <property type="protein sequence ID" value="KAH7311497.1"/>
    <property type="molecule type" value="Genomic_DNA"/>
</dbReference>
<evidence type="ECO:0000313" key="11">
    <source>
        <dbReference type="EMBL" id="KAH7311497.1"/>
    </source>
</evidence>
<keyword evidence="4 10" id="KW-0732">Signal</keyword>
<evidence type="ECO:0000256" key="5">
    <source>
        <dbReference type="ARBA" id="ARBA00022801"/>
    </source>
</evidence>
<evidence type="ECO:0000256" key="1">
    <source>
        <dbReference type="ARBA" id="ARBA00004613"/>
    </source>
</evidence>
<evidence type="ECO:0000313" key="12">
    <source>
        <dbReference type="Proteomes" id="UP000813444"/>
    </source>
</evidence>
<feature type="chain" id="PRO_5035420802" evidence="10">
    <location>
        <begin position="16"/>
        <end position="443"/>
    </location>
</feature>
<dbReference type="GO" id="GO:0071555">
    <property type="term" value="P:cell wall organization"/>
    <property type="evidence" value="ECO:0007669"/>
    <property type="project" value="UniProtKB-KW"/>
</dbReference>